<organism evidence="1 2">
    <name type="scientific">Cochliobolus heterostrophus (strain C5 / ATCC 48332 / race O)</name>
    <name type="common">Southern corn leaf blight fungus</name>
    <name type="synonym">Bipolaris maydis</name>
    <dbReference type="NCBI Taxonomy" id="701091"/>
    <lineage>
        <taxon>Eukaryota</taxon>
        <taxon>Fungi</taxon>
        <taxon>Dikarya</taxon>
        <taxon>Ascomycota</taxon>
        <taxon>Pezizomycotina</taxon>
        <taxon>Dothideomycetes</taxon>
        <taxon>Pleosporomycetidae</taxon>
        <taxon>Pleosporales</taxon>
        <taxon>Pleosporineae</taxon>
        <taxon>Pleosporaceae</taxon>
        <taxon>Bipolaris</taxon>
    </lineage>
</organism>
<dbReference type="Proteomes" id="UP000016936">
    <property type="component" value="Unassembled WGS sequence"/>
</dbReference>
<evidence type="ECO:0000313" key="2">
    <source>
        <dbReference type="Proteomes" id="UP000016936"/>
    </source>
</evidence>
<protein>
    <submittedName>
        <fullName evidence="1">Uncharacterized protein</fullName>
    </submittedName>
</protein>
<name>M2THL2_COCH5</name>
<dbReference type="HOGENOM" id="CLU_157378_0_0_1"/>
<sequence length="133" mass="15799">MTDEASCTLCSMILTCCWEQRERYGSGARFAHVTREQANSRSFESRRSDMQGLFACRLNYRAGMWILQRTVALAMRWRKYQDYAKTRVSTKKIRYFVWDSTKDWQGTCLVIWLKGVAKFGFEDDSVVSTWRYR</sequence>
<gene>
    <name evidence="1" type="ORF">COCHEDRAFT_1024224</name>
</gene>
<evidence type="ECO:0000313" key="1">
    <source>
        <dbReference type="EMBL" id="EMD85994.1"/>
    </source>
</evidence>
<dbReference type="AlphaFoldDB" id="M2THL2"/>
<accession>M2THL2</accession>
<reference evidence="2" key="2">
    <citation type="journal article" date="2013" name="PLoS Genet.">
        <title>Comparative genome structure, secondary metabolite, and effector coding capacity across Cochliobolus pathogens.</title>
        <authorList>
            <person name="Condon B.J."/>
            <person name="Leng Y."/>
            <person name="Wu D."/>
            <person name="Bushley K.E."/>
            <person name="Ohm R.A."/>
            <person name="Otillar R."/>
            <person name="Martin J."/>
            <person name="Schackwitz W."/>
            <person name="Grimwood J."/>
            <person name="MohdZainudin N."/>
            <person name="Xue C."/>
            <person name="Wang R."/>
            <person name="Manning V.A."/>
            <person name="Dhillon B."/>
            <person name="Tu Z.J."/>
            <person name="Steffenson B.J."/>
            <person name="Salamov A."/>
            <person name="Sun H."/>
            <person name="Lowry S."/>
            <person name="LaButti K."/>
            <person name="Han J."/>
            <person name="Copeland A."/>
            <person name="Lindquist E."/>
            <person name="Barry K."/>
            <person name="Schmutz J."/>
            <person name="Baker S.E."/>
            <person name="Ciuffetti L.M."/>
            <person name="Grigoriev I.V."/>
            <person name="Zhong S."/>
            <person name="Turgeon B.G."/>
        </authorList>
    </citation>
    <scope>NUCLEOTIDE SEQUENCE [LARGE SCALE GENOMIC DNA]</scope>
    <source>
        <strain evidence="2">C5 / ATCC 48332 / race O</strain>
    </source>
</reference>
<reference evidence="1 2" key="1">
    <citation type="journal article" date="2012" name="PLoS Pathog.">
        <title>Diverse lifestyles and strategies of plant pathogenesis encoded in the genomes of eighteen Dothideomycetes fungi.</title>
        <authorList>
            <person name="Ohm R.A."/>
            <person name="Feau N."/>
            <person name="Henrissat B."/>
            <person name="Schoch C.L."/>
            <person name="Horwitz B.A."/>
            <person name="Barry K.W."/>
            <person name="Condon B.J."/>
            <person name="Copeland A.C."/>
            <person name="Dhillon B."/>
            <person name="Glaser F."/>
            <person name="Hesse C.N."/>
            <person name="Kosti I."/>
            <person name="LaButti K."/>
            <person name="Lindquist E.A."/>
            <person name="Lucas S."/>
            <person name="Salamov A.A."/>
            <person name="Bradshaw R.E."/>
            <person name="Ciuffetti L."/>
            <person name="Hamelin R.C."/>
            <person name="Kema G.H.J."/>
            <person name="Lawrence C."/>
            <person name="Scott J.A."/>
            <person name="Spatafora J.W."/>
            <person name="Turgeon B.G."/>
            <person name="de Wit P.J.G.M."/>
            <person name="Zhong S."/>
            <person name="Goodwin S.B."/>
            <person name="Grigoriev I.V."/>
        </authorList>
    </citation>
    <scope>NUCLEOTIDE SEQUENCE [LARGE SCALE GENOMIC DNA]</scope>
    <source>
        <strain evidence="2">C5 / ATCC 48332 / race O</strain>
    </source>
</reference>
<keyword evidence="2" id="KW-1185">Reference proteome</keyword>
<proteinExistence type="predicted"/>
<dbReference type="EMBL" id="KB445586">
    <property type="protein sequence ID" value="EMD85994.1"/>
    <property type="molecule type" value="Genomic_DNA"/>
</dbReference>